<dbReference type="Pfam" id="PF06831">
    <property type="entry name" value="H2TH"/>
    <property type="match status" value="1"/>
</dbReference>
<protein>
    <submittedName>
        <fullName evidence="19">Uncharacterized protein</fullName>
    </submittedName>
</protein>
<keyword evidence="6" id="KW-0227">DNA damage</keyword>
<feature type="domain" description="Formamidopyrimidine-DNA glycosylase catalytic" evidence="18">
    <location>
        <begin position="2"/>
        <end position="147"/>
    </location>
</feature>
<dbReference type="InterPro" id="IPR015886">
    <property type="entry name" value="H2TH_FPG"/>
</dbReference>
<comment type="cofactor">
    <cofactor evidence="2">
        <name>Zn(2+)</name>
        <dbReference type="ChEBI" id="CHEBI:29105"/>
    </cofactor>
</comment>
<evidence type="ECO:0000256" key="14">
    <source>
        <dbReference type="ARBA" id="ARBA00023295"/>
    </source>
</evidence>
<keyword evidence="10" id="KW-0238">DNA-binding</keyword>
<dbReference type="GO" id="GO:0003684">
    <property type="term" value="F:damaged DNA binding"/>
    <property type="evidence" value="ECO:0007669"/>
    <property type="project" value="InterPro"/>
</dbReference>
<dbReference type="PROSITE" id="PS51068">
    <property type="entry name" value="FPG_CAT"/>
    <property type="match status" value="1"/>
</dbReference>
<comment type="similarity">
    <text evidence="3">Belongs to the FPG family.</text>
</comment>
<evidence type="ECO:0000256" key="11">
    <source>
        <dbReference type="ARBA" id="ARBA00023204"/>
    </source>
</evidence>
<keyword evidence="7 16" id="KW-0863">Zinc-finger</keyword>
<dbReference type="Proteomes" id="UP000178023">
    <property type="component" value="Unassembled WGS sequence"/>
</dbReference>
<keyword evidence="13" id="KW-0511">Multifunctional enzyme</keyword>
<proteinExistence type="inferred from homology"/>
<evidence type="ECO:0000313" key="19">
    <source>
        <dbReference type="EMBL" id="OGN06867.1"/>
    </source>
</evidence>
<dbReference type="NCBIfam" id="NF002211">
    <property type="entry name" value="PRK01103.1"/>
    <property type="match status" value="1"/>
</dbReference>
<evidence type="ECO:0000256" key="15">
    <source>
        <dbReference type="ARBA" id="ARBA00044632"/>
    </source>
</evidence>
<evidence type="ECO:0000256" key="4">
    <source>
        <dbReference type="ARBA" id="ARBA00011245"/>
    </source>
</evidence>
<dbReference type="EMBL" id="MGJL01000033">
    <property type="protein sequence ID" value="OGN06867.1"/>
    <property type="molecule type" value="Genomic_DNA"/>
</dbReference>
<evidence type="ECO:0000256" key="8">
    <source>
        <dbReference type="ARBA" id="ARBA00022801"/>
    </source>
</evidence>
<dbReference type="GO" id="GO:0006284">
    <property type="term" value="P:base-excision repair"/>
    <property type="evidence" value="ECO:0007669"/>
    <property type="project" value="InterPro"/>
</dbReference>
<sequence length="314" mass="36166">MPELPEVQTTVNFLRNKIIGLKIVDFWADKEKPIRQAGGAAKFKKMVVGAKIKSVWRRAKYIVVDLEGPYTIFIHQKISGHLLYGKWQQLTVDNKHLTDRYGQRSDEEWISKEGGPLKNDRKNQYIRLIFFLSNGYQLALSDLRRFGRVILVKDDKLTDVKELKGLGPEPFDLSLLQFKKLFRKSFGGARDKRGKLKPVLMDQTFVAGIGNIYADEILWEAGLHPLSRVEHLLTYEIEKIYRAMIKILKKAVELRGSSMDDYRLPSGEMGRAQLYHRAYQKTGDKCAKHDGGVIERIKIGQRSAHFCPKHQVLK</sequence>
<dbReference type="Pfam" id="PF01149">
    <property type="entry name" value="Fapy_DNA_glyco"/>
    <property type="match status" value="1"/>
</dbReference>
<dbReference type="SUPFAM" id="SSF57716">
    <property type="entry name" value="Glucocorticoid receptor-like (DNA-binding domain)"/>
    <property type="match status" value="1"/>
</dbReference>
<dbReference type="InterPro" id="IPR010979">
    <property type="entry name" value="Ribosomal_uS13-like_H2TH"/>
</dbReference>
<dbReference type="SUPFAM" id="SSF46946">
    <property type="entry name" value="S13-like H2TH domain"/>
    <property type="match status" value="1"/>
</dbReference>
<evidence type="ECO:0000259" key="18">
    <source>
        <dbReference type="PROSITE" id="PS51068"/>
    </source>
</evidence>
<reference evidence="19 20" key="1">
    <citation type="journal article" date="2016" name="Nat. Commun.">
        <title>Thousands of microbial genomes shed light on interconnected biogeochemical processes in an aquifer system.</title>
        <authorList>
            <person name="Anantharaman K."/>
            <person name="Brown C.T."/>
            <person name="Hug L.A."/>
            <person name="Sharon I."/>
            <person name="Castelle C.J."/>
            <person name="Probst A.J."/>
            <person name="Thomas B.C."/>
            <person name="Singh A."/>
            <person name="Wilkins M.J."/>
            <person name="Karaoz U."/>
            <person name="Brodie E.L."/>
            <person name="Williams K.H."/>
            <person name="Hubbard S.S."/>
            <person name="Banfield J.F."/>
        </authorList>
    </citation>
    <scope>NUCLEOTIDE SEQUENCE [LARGE SCALE GENOMIC DNA]</scope>
</reference>
<evidence type="ECO:0000256" key="13">
    <source>
        <dbReference type="ARBA" id="ARBA00023268"/>
    </source>
</evidence>
<comment type="subunit">
    <text evidence="4">Monomer.</text>
</comment>
<evidence type="ECO:0000256" key="12">
    <source>
        <dbReference type="ARBA" id="ARBA00023239"/>
    </source>
</evidence>
<dbReference type="CDD" id="cd08966">
    <property type="entry name" value="EcFpg-like_N"/>
    <property type="match status" value="1"/>
</dbReference>
<name>A0A1F8F152_9BACT</name>
<accession>A0A1F8F152</accession>
<dbReference type="SMART" id="SM00898">
    <property type="entry name" value="Fapy_DNA_glyco"/>
    <property type="match status" value="1"/>
</dbReference>
<dbReference type="GO" id="GO:0008270">
    <property type="term" value="F:zinc ion binding"/>
    <property type="evidence" value="ECO:0007669"/>
    <property type="project" value="UniProtKB-KW"/>
</dbReference>
<dbReference type="PANTHER" id="PTHR22993">
    <property type="entry name" value="FORMAMIDOPYRIMIDINE-DNA GLYCOSYLASE"/>
    <property type="match status" value="1"/>
</dbReference>
<dbReference type="GO" id="GO:0140078">
    <property type="term" value="F:class I DNA-(apurinic or apyrimidinic site) endonuclease activity"/>
    <property type="evidence" value="ECO:0007669"/>
    <property type="project" value="UniProtKB-EC"/>
</dbReference>
<comment type="caution">
    <text evidence="19">The sequence shown here is derived from an EMBL/GenBank/DDBJ whole genome shotgun (WGS) entry which is preliminary data.</text>
</comment>
<evidence type="ECO:0000256" key="10">
    <source>
        <dbReference type="ARBA" id="ARBA00023125"/>
    </source>
</evidence>
<evidence type="ECO:0000256" key="9">
    <source>
        <dbReference type="ARBA" id="ARBA00022833"/>
    </source>
</evidence>
<dbReference type="FunFam" id="1.10.8.50:FF:000003">
    <property type="entry name" value="Formamidopyrimidine-DNA glycosylase"/>
    <property type="match status" value="1"/>
</dbReference>
<keyword evidence="12" id="KW-0456">Lyase</keyword>
<comment type="catalytic activity">
    <reaction evidence="1">
        <text>Hydrolysis of DNA containing ring-opened 7-methylguanine residues, releasing 2,6-diamino-4-hydroxy-5-(N-methyl)formamidopyrimidine.</text>
        <dbReference type="EC" id="3.2.2.23"/>
    </reaction>
</comment>
<comment type="catalytic activity">
    <reaction evidence="15">
        <text>2'-deoxyribonucleotide-(2'-deoxyribose 5'-phosphate)-2'-deoxyribonucleotide-DNA = a 3'-end 2'-deoxyribonucleotide-(2,3-dehydro-2,3-deoxyribose 5'-phosphate)-DNA + a 5'-end 5'-phospho-2'-deoxyribonucleoside-DNA + H(+)</text>
        <dbReference type="Rhea" id="RHEA:66592"/>
        <dbReference type="Rhea" id="RHEA-COMP:13180"/>
        <dbReference type="Rhea" id="RHEA-COMP:16897"/>
        <dbReference type="Rhea" id="RHEA-COMP:17067"/>
        <dbReference type="ChEBI" id="CHEBI:15378"/>
        <dbReference type="ChEBI" id="CHEBI:136412"/>
        <dbReference type="ChEBI" id="CHEBI:157695"/>
        <dbReference type="ChEBI" id="CHEBI:167181"/>
        <dbReference type="EC" id="4.2.99.18"/>
    </reaction>
</comment>
<evidence type="ECO:0000256" key="16">
    <source>
        <dbReference type="PROSITE-ProRule" id="PRU00391"/>
    </source>
</evidence>
<evidence type="ECO:0000256" key="1">
    <source>
        <dbReference type="ARBA" id="ARBA00001668"/>
    </source>
</evidence>
<evidence type="ECO:0000256" key="3">
    <source>
        <dbReference type="ARBA" id="ARBA00009409"/>
    </source>
</evidence>
<dbReference type="Gene3D" id="1.10.8.50">
    <property type="match status" value="1"/>
</dbReference>
<dbReference type="GO" id="GO:0034039">
    <property type="term" value="F:8-oxo-7,8-dihydroguanine DNA N-glycosylase activity"/>
    <property type="evidence" value="ECO:0007669"/>
    <property type="project" value="TreeGrafter"/>
</dbReference>
<dbReference type="InterPro" id="IPR000214">
    <property type="entry name" value="Znf_DNA_glyclase/AP_lyase"/>
</dbReference>
<dbReference type="InterPro" id="IPR035937">
    <property type="entry name" value="FPG_N"/>
</dbReference>
<keyword evidence="11" id="KW-0234">DNA repair</keyword>
<evidence type="ECO:0000256" key="6">
    <source>
        <dbReference type="ARBA" id="ARBA00022763"/>
    </source>
</evidence>
<organism evidence="19 20">
    <name type="scientific">Candidatus Yanofskybacteria bacterium RIFCSPHIGHO2_01_FULL_45_42</name>
    <dbReference type="NCBI Taxonomy" id="1802671"/>
    <lineage>
        <taxon>Bacteria</taxon>
        <taxon>Candidatus Yanofskyibacteriota</taxon>
    </lineage>
</organism>
<feature type="domain" description="FPG-type" evidence="17">
    <location>
        <begin position="277"/>
        <end position="312"/>
    </location>
</feature>
<dbReference type="InterPro" id="IPR020629">
    <property type="entry name" value="FPG_Glyclase"/>
</dbReference>
<evidence type="ECO:0000256" key="7">
    <source>
        <dbReference type="ARBA" id="ARBA00022771"/>
    </source>
</evidence>
<keyword evidence="9" id="KW-0862">Zinc</keyword>
<gene>
    <name evidence="19" type="ORF">A2750_02855</name>
</gene>
<keyword evidence="5" id="KW-0479">Metal-binding</keyword>
<evidence type="ECO:0000259" key="17">
    <source>
        <dbReference type="PROSITE" id="PS51066"/>
    </source>
</evidence>
<dbReference type="PANTHER" id="PTHR22993:SF9">
    <property type="entry name" value="FORMAMIDOPYRIMIDINE-DNA GLYCOSYLASE"/>
    <property type="match status" value="1"/>
</dbReference>
<dbReference type="AlphaFoldDB" id="A0A1F8F152"/>
<keyword evidence="14" id="KW-0326">Glycosidase</keyword>
<dbReference type="SUPFAM" id="SSF81624">
    <property type="entry name" value="N-terminal domain of MutM-like DNA repair proteins"/>
    <property type="match status" value="1"/>
</dbReference>
<keyword evidence="8" id="KW-0378">Hydrolase</keyword>
<evidence type="ECO:0000256" key="2">
    <source>
        <dbReference type="ARBA" id="ARBA00001947"/>
    </source>
</evidence>
<evidence type="ECO:0000313" key="20">
    <source>
        <dbReference type="Proteomes" id="UP000178023"/>
    </source>
</evidence>
<dbReference type="SMART" id="SM01232">
    <property type="entry name" value="H2TH"/>
    <property type="match status" value="1"/>
</dbReference>
<dbReference type="InterPro" id="IPR012319">
    <property type="entry name" value="FPG_cat"/>
</dbReference>
<evidence type="ECO:0000256" key="5">
    <source>
        <dbReference type="ARBA" id="ARBA00022723"/>
    </source>
</evidence>
<dbReference type="Gene3D" id="3.20.190.10">
    <property type="entry name" value="MutM-like, N-terminal"/>
    <property type="match status" value="1"/>
</dbReference>
<dbReference type="PROSITE" id="PS51066">
    <property type="entry name" value="ZF_FPG_2"/>
    <property type="match status" value="1"/>
</dbReference>